<dbReference type="Proteomes" id="UP001497516">
    <property type="component" value="Chromosome 7"/>
</dbReference>
<sequence>MQEVNLEKSFAAECSSSVLPSETEFQLVVNGARPRIWSPQASPTSVLQLSQSFDLLRNLDEGTTVILQAALRKDGKKGGASALHFQMIVLFLNVRGFDKPSKRKNLFSILR</sequence>
<evidence type="ECO:0000313" key="1">
    <source>
        <dbReference type="EMBL" id="CAL1401731.1"/>
    </source>
</evidence>
<accession>A0AAV2FTR1</accession>
<reference evidence="1 2" key="1">
    <citation type="submission" date="2024-04" db="EMBL/GenBank/DDBJ databases">
        <authorList>
            <person name="Fracassetti M."/>
        </authorList>
    </citation>
    <scope>NUCLEOTIDE SEQUENCE [LARGE SCALE GENOMIC DNA]</scope>
</reference>
<evidence type="ECO:0000313" key="2">
    <source>
        <dbReference type="Proteomes" id="UP001497516"/>
    </source>
</evidence>
<dbReference type="EMBL" id="OZ034820">
    <property type="protein sequence ID" value="CAL1401731.1"/>
    <property type="molecule type" value="Genomic_DNA"/>
</dbReference>
<organism evidence="1 2">
    <name type="scientific">Linum trigynum</name>
    <dbReference type="NCBI Taxonomy" id="586398"/>
    <lineage>
        <taxon>Eukaryota</taxon>
        <taxon>Viridiplantae</taxon>
        <taxon>Streptophyta</taxon>
        <taxon>Embryophyta</taxon>
        <taxon>Tracheophyta</taxon>
        <taxon>Spermatophyta</taxon>
        <taxon>Magnoliopsida</taxon>
        <taxon>eudicotyledons</taxon>
        <taxon>Gunneridae</taxon>
        <taxon>Pentapetalae</taxon>
        <taxon>rosids</taxon>
        <taxon>fabids</taxon>
        <taxon>Malpighiales</taxon>
        <taxon>Linaceae</taxon>
        <taxon>Linum</taxon>
    </lineage>
</organism>
<keyword evidence="2" id="KW-1185">Reference proteome</keyword>
<proteinExistence type="predicted"/>
<protein>
    <submittedName>
        <fullName evidence="1">Uncharacterized protein</fullName>
    </submittedName>
</protein>
<dbReference type="AlphaFoldDB" id="A0AAV2FTR1"/>
<name>A0AAV2FTR1_9ROSI</name>
<gene>
    <name evidence="1" type="ORF">LTRI10_LOCUS41775</name>
</gene>